<evidence type="ECO:0000313" key="1">
    <source>
        <dbReference type="EMBL" id="KAJ9481905.1"/>
    </source>
</evidence>
<sequence>MIYKASTMYLLISKVPIQLLHSENRPIVVRRPFEQLNQQLNHGLPFELELDALRLLALINDKCAIDFQIAQTLI</sequence>
<reference evidence="1" key="1">
    <citation type="submission" date="2015-06" db="EMBL/GenBank/DDBJ databases">
        <authorList>
            <person name="Nguyen H."/>
        </authorList>
    </citation>
    <scope>NUCLEOTIDE SEQUENCE</scope>
    <source>
        <strain evidence="1">DAOM 180753</strain>
    </source>
</reference>
<proteinExistence type="predicted"/>
<keyword evidence="2" id="KW-1185">Reference proteome</keyword>
<organism evidence="1 2">
    <name type="scientific">Penicillium thymicola</name>
    <dbReference type="NCBI Taxonomy" id="293382"/>
    <lineage>
        <taxon>Eukaryota</taxon>
        <taxon>Fungi</taxon>
        <taxon>Dikarya</taxon>
        <taxon>Ascomycota</taxon>
        <taxon>Pezizomycotina</taxon>
        <taxon>Eurotiomycetes</taxon>
        <taxon>Eurotiomycetidae</taxon>
        <taxon>Eurotiales</taxon>
        <taxon>Aspergillaceae</taxon>
        <taxon>Penicillium</taxon>
    </lineage>
</organism>
<evidence type="ECO:0000313" key="2">
    <source>
        <dbReference type="Proteomes" id="UP001227192"/>
    </source>
</evidence>
<gene>
    <name evidence="1" type="ORF">VN97_g11551</name>
</gene>
<dbReference type="Proteomes" id="UP001227192">
    <property type="component" value="Unassembled WGS sequence"/>
</dbReference>
<comment type="caution">
    <text evidence="1">The sequence shown here is derived from an EMBL/GenBank/DDBJ whole genome shotgun (WGS) entry which is preliminary data.</text>
</comment>
<name>A0AAI9X2X0_PENTH</name>
<protein>
    <submittedName>
        <fullName evidence="1">Uncharacterized protein</fullName>
    </submittedName>
</protein>
<dbReference type="EMBL" id="LACB01000657">
    <property type="protein sequence ID" value="KAJ9481905.1"/>
    <property type="molecule type" value="Genomic_DNA"/>
</dbReference>
<reference evidence="1" key="2">
    <citation type="journal article" date="2016" name="Fungal Biol.">
        <title>Ochratoxin A production by Penicillium thymicola.</title>
        <authorList>
            <person name="Nguyen H.D.T."/>
            <person name="McMullin D.R."/>
            <person name="Ponomareva E."/>
            <person name="Riley R."/>
            <person name="Pomraning K.R."/>
            <person name="Baker S.E."/>
            <person name="Seifert K.A."/>
        </authorList>
    </citation>
    <scope>NUCLEOTIDE SEQUENCE</scope>
    <source>
        <strain evidence="1">DAOM 180753</strain>
    </source>
</reference>
<dbReference type="AlphaFoldDB" id="A0AAI9X2X0"/>
<accession>A0AAI9X2X0</accession>